<dbReference type="GO" id="GO:0071555">
    <property type="term" value="P:cell wall organization"/>
    <property type="evidence" value="ECO:0007669"/>
    <property type="project" value="UniProtKB-KW"/>
</dbReference>
<dbReference type="OrthoDB" id="9785911at2"/>
<dbReference type="GO" id="GO:0009252">
    <property type="term" value="P:peptidoglycan biosynthetic process"/>
    <property type="evidence" value="ECO:0007669"/>
    <property type="project" value="UniProtKB-KW"/>
</dbReference>
<protein>
    <submittedName>
        <fullName evidence="8">Lipid II:glycine glycyltransferase (Peptidoglycan interpeptide bridge formation enzyme)</fullName>
    </submittedName>
</protein>
<evidence type="ECO:0000256" key="4">
    <source>
        <dbReference type="ARBA" id="ARBA00022984"/>
    </source>
</evidence>
<keyword evidence="6" id="KW-0961">Cell wall biogenesis/degradation</keyword>
<evidence type="ECO:0000256" key="6">
    <source>
        <dbReference type="ARBA" id="ARBA00023316"/>
    </source>
</evidence>
<dbReference type="EMBL" id="VFOS01000001">
    <property type="protein sequence ID" value="TQL64555.1"/>
    <property type="molecule type" value="Genomic_DNA"/>
</dbReference>
<dbReference type="PROSITE" id="PS51191">
    <property type="entry name" value="FEMABX"/>
    <property type="match status" value="1"/>
</dbReference>
<keyword evidence="5" id="KW-0012">Acyltransferase</keyword>
<dbReference type="Proteomes" id="UP000315389">
    <property type="component" value="Unassembled WGS sequence"/>
</dbReference>
<evidence type="ECO:0000313" key="8">
    <source>
        <dbReference type="EMBL" id="TQL64555.1"/>
    </source>
</evidence>
<dbReference type="Pfam" id="PF13480">
    <property type="entry name" value="Acetyltransf_6"/>
    <property type="match status" value="1"/>
</dbReference>
<feature type="domain" description="BioF2-like acetyltransferase" evidence="7">
    <location>
        <begin position="161"/>
        <end position="297"/>
    </location>
</feature>
<dbReference type="SUPFAM" id="SSF55729">
    <property type="entry name" value="Acyl-CoA N-acyltransferases (Nat)"/>
    <property type="match status" value="2"/>
</dbReference>
<dbReference type="GO" id="GO:0008360">
    <property type="term" value="P:regulation of cell shape"/>
    <property type="evidence" value="ECO:0007669"/>
    <property type="project" value="UniProtKB-KW"/>
</dbReference>
<evidence type="ECO:0000256" key="3">
    <source>
        <dbReference type="ARBA" id="ARBA00022960"/>
    </source>
</evidence>
<dbReference type="PANTHER" id="PTHR36174">
    <property type="entry name" value="LIPID II:GLYCINE GLYCYLTRANSFERASE"/>
    <property type="match status" value="1"/>
</dbReference>
<gene>
    <name evidence="8" type="ORF">FB461_1061</name>
</gene>
<reference evidence="8 9" key="1">
    <citation type="submission" date="2019-06" db="EMBL/GenBank/DDBJ databases">
        <title>Sequencing the genomes of 1000 actinobacteria strains.</title>
        <authorList>
            <person name="Klenk H.-P."/>
        </authorList>
    </citation>
    <scope>NUCLEOTIDE SEQUENCE [LARGE SCALE GENOMIC DNA]</scope>
    <source>
        <strain evidence="8 9">DSM 4813</strain>
    </source>
</reference>
<dbReference type="PANTHER" id="PTHR36174:SF1">
    <property type="entry name" value="LIPID II:GLYCINE GLYCYLTRANSFERASE"/>
    <property type="match status" value="1"/>
</dbReference>
<keyword evidence="2 8" id="KW-0808">Transferase</keyword>
<evidence type="ECO:0000256" key="1">
    <source>
        <dbReference type="ARBA" id="ARBA00009943"/>
    </source>
</evidence>
<dbReference type="Gene3D" id="3.40.630.30">
    <property type="match status" value="2"/>
</dbReference>
<dbReference type="InterPro" id="IPR016181">
    <property type="entry name" value="Acyl_CoA_acyltransferase"/>
</dbReference>
<evidence type="ECO:0000259" key="7">
    <source>
        <dbReference type="Pfam" id="PF13480"/>
    </source>
</evidence>
<keyword evidence="3" id="KW-0133">Cell shape</keyword>
<dbReference type="InterPro" id="IPR038740">
    <property type="entry name" value="BioF2-like_GNAT_dom"/>
</dbReference>
<evidence type="ECO:0000256" key="5">
    <source>
        <dbReference type="ARBA" id="ARBA00023315"/>
    </source>
</evidence>
<keyword evidence="4" id="KW-0573">Peptidoglycan synthesis</keyword>
<comment type="similarity">
    <text evidence="1">Belongs to the FemABX family.</text>
</comment>
<comment type="caution">
    <text evidence="8">The sequence shown here is derived from an EMBL/GenBank/DDBJ whole genome shotgun (WGS) entry which is preliminary data.</text>
</comment>
<evidence type="ECO:0000313" key="9">
    <source>
        <dbReference type="Proteomes" id="UP000315389"/>
    </source>
</evidence>
<dbReference type="InterPro" id="IPR050644">
    <property type="entry name" value="PG_Glycine_Bridge_Synth"/>
</dbReference>
<dbReference type="AlphaFoldDB" id="A0A542ZW20"/>
<accession>A0A542ZW20</accession>
<dbReference type="InterPro" id="IPR003447">
    <property type="entry name" value="FEMABX"/>
</dbReference>
<name>A0A542ZW20_RARFA</name>
<dbReference type="RefSeq" id="WP_142119583.1">
    <property type="nucleotide sequence ID" value="NZ_BAAASV010000007.1"/>
</dbReference>
<dbReference type="GO" id="GO:0016755">
    <property type="term" value="F:aminoacyltransferase activity"/>
    <property type="evidence" value="ECO:0007669"/>
    <property type="project" value="InterPro"/>
</dbReference>
<proteinExistence type="inferred from homology"/>
<keyword evidence="9" id="KW-1185">Reference proteome</keyword>
<evidence type="ECO:0000256" key="2">
    <source>
        <dbReference type="ARBA" id="ARBA00022679"/>
    </source>
</evidence>
<organism evidence="8 9">
    <name type="scientific">Rarobacter faecitabidus</name>
    <dbReference type="NCBI Taxonomy" id="13243"/>
    <lineage>
        <taxon>Bacteria</taxon>
        <taxon>Bacillati</taxon>
        <taxon>Actinomycetota</taxon>
        <taxon>Actinomycetes</taxon>
        <taxon>Micrococcales</taxon>
        <taxon>Rarobacteraceae</taxon>
        <taxon>Rarobacter</taxon>
    </lineage>
</organism>
<sequence>MSETAVNASALRVVVVRDRVEWDGHVRDLGGHPLQLWGWGEVKAHGAWRPLRVRVIGADDATVGAAQILVRRLPFPFRSLSYVPRGPMLAEGADGSAVAEAIAAWARRAIAGIAISFEPQWPVGTPVRIKGSRISENDILLPRTLLIDLTQTEDELLARLSRTTRQGVRRSSRTDLVYREVTTDEDMQRCLDVYEETSRRAGFQLHDRSYYEQVYRDLGPNSALYAAFDGDDPVAFLWLAVSAATAFELYGGSNDHGRKLRANYSLKWLAITDSKRRGARTYDVNGLLNDGISDFKRSFSDHDDDVFVGTIDVPFSPVLYSLWTRLLPRAKSILRSIRSRRSGKPE</sequence>